<dbReference type="InterPro" id="IPR011009">
    <property type="entry name" value="Kinase-like_dom_sf"/>
</dbReference>
<evidence type="ECO:0000256" key="1">
    <source>
        <dbReference type="ARBA" id="ARBA00008954"/>
    </source>
</evidence>
<evidence type="ECO:0000313" key="3">
    <source>
        <dbReference type="EMBL" id="MFD0791065.1"/>
    </source>
</evidence>
<dbReference type="Proteomes" id="UP001597055">
    <property type="component" value="Unassembled WGS sequence"/>
</dbReference>
<dbReference type="InterPro" id="IPR005814">
    <property type="entry name" value="Aminotrans_3"/>
</dbReference>
<keyword evidence="3" id="KW-0808">Transferase</keyword>
<sequence>MPHPRPDSAAGPVAIVQPAPPEIDEAAAAQIARDHWGIAATARTLGSHQDRNFLLTPAHGDRLLLKIANPSVSAAELEAQSAAAALLAEQAGCRAPRAIAPTGGATAVRLDLDGVRVHARLLEFLAGRTLSGHLPPRVVEEMGSLAARVALALDGLDAPGAERVHQWDLRYARTVLDELLPHIADDPLRARVTDAAASAWSVIEDLGDRLPVQFIHGDLTDDNVVTADPVTRLPDGVIDLGDLNRTWTVGELAITVSSLLHHDGVDLRAAMRAVSAYDRVRPLGDPEVAALWPLVVVRAATLVASAHHVLATDPGNAYAAGNLEHELAILDAATSVPLAVATALVSDATGRAIASLGLPPAAPLLPGLDSQDVAVADLTPTSPALDAGRWLEASVEEDVLSGCLDPARAAVARFGEARLTRSRPHDPDEPHNVALGAELRFVAAQPVAAPWAGTVIHGAAGVTLRSPAADLVLDGVCAAVPDGEEVAAGDHLGEAEGRLWVQALAPGSHAPRFVPRSLARAWRVLVADAGSLVPGHPSASVSAGPASDPASLLARRDAVFADVQEHYFAEPPVMVRGWREHLVDADGRVYLDTLNNVTSIGHAHPRLVEAITRQWSLLNTNSRFHYPAVVEFSERLAALLPEPLDTVFLVNSGSEAVDLALRLGQAWSGRTDVLALQEAYHGWTYLSDAVSTSVADNPAALETRPDWVHTLPAPNALRGRHRGPDAGRYAKEAVAEIDRLAGGGAAPGAFIAETLFGNGGGVALPDGYLEAVYAAVRAHGGIAIADEVQVGYGRLGEWFWGFEQQGVVPDVVTVAKAMGNGHPLGAVITTREIAERYRAGGYFFSSAGGSPVSSVVGLTVLDVIRDEQLQENAHDVGGYLKERLEALGHRHPIIGAVHGWGFYLGPELVRDPATWEPATAETAAVCARLRDLGVIAQPTGDHQNILKIKPPMCFSRESADALVAALDRVLTTGW</sequence>
<dbReference type="GO" id="GO:0008483">
    <property type="term" value="F:transaminase activity"/>
    <property type="evidence" value="ECO:0007669"/>
    <property type="project" value="UniProtKB-KW"/>
</dbReference>
<dbReference type="PANTHER" id="PTHR45688">
    <property type="match status" value="1"/>
</dbReference>
<dbReference type="Gene3D" id="3.90.1200.10">
    <property type="match status" value="1"/>
</dbReference>
<keyword evidence="2" id="KW-0663">Pyridoxal phosphate</keyword>
<dbReference type="PANTHER" id="PTHR45688:SF13">
    <property type="entry name" value="ALANINE--GLYOXYLATE AMINOTRANSFERASE 2-LIKE"/>
    <property type="match status" value="1"/>
</dbReference>
<dbReference type="EMBL" id="JBHTII010000001">
    <property type="protein sequence ID" value="MFD0791065.1"/>
    <property type="molecule type" value="Genomic_DNA"/>
</dbReference>
<evidence type="ECO:0000256" key="2">
    <source>
        <dbReference type="ARBA" id="ARBA00022898"/>
    </source>
</evidence>
<comment type="similarity">
    <text evidence="1">Belongs to the class-III pyridoxal-phosphate-dependent aminotransferase family.</text>
</comment>
<gene>
    <name evidence="3" type="ORF">ACFQ0P_11700</name>
</gene>
<dbReference type="RefSeq" id="WP_204978870.1">
    <property type="nucleotide sequence ID" value="NZ_JBHTII010000001.1"/>
</dbReference>
<name>A0ABW3AJA7_9MICO</name>
<dbReference type="InterPro" id="IPR015424">
    <property type="entry name" value="PyrdxlP-dep_Trfase"/>
</dbReference>
<keyword evidence="4" id="KW-1185">Reference proteome</keyword>
<dbReference type="CDD" id="cd00610">
    <property type="entry name" value="OAT_like"/>
    <property type="match status" value="1"/>
</dbReference>
<dbReference type="SUPFAM" id="SSF53383">
    <property type="entry name" value="PLP-dependent transferases"/>
    <property type="match status" value="1"/>
</dbReference>
<dbReference type="InterPro" id="IPR015421">
    <property type="entry name" value="PyrdxlP-dep_Trfase_major"/>
</dbReference>
<dbReference type="Gene3D" id="3.40.640.10">
    <property type="entry name" value="Type I PLP-dependent aspartate aminotransferase-like (Major domain)"/>
    <property type="match status" value="1"/>
</dbReference>
<accession>A0ABW3AJA7</accession>
<dbReference type="Gene3D" id="3.90.1150.10">
    <property type="entry name" value="Aspartate Aminotransferase, domain 1"/>
    <property type="match status" value="1"/>
</dbReference>
<keyword evidence="3" id="KW-0032">Aminotransferase</keyword>
<reference evidence="4" key="1">
    <citation type="journal article" date="2019" name="Int. J. Syst. Evol. Microbiol.">
        <title>The Global Catalogue of Microorganisms (GCM) 10K type strain sequencing project: providing services to taxonomists for standard genome sequencing and annotation.</title>
        <authorList>
            <consortium name="The Broad Institute Genomics Platform"/>
            <consortium name="The Broad Institute Genome Sequencing Center for Infectious Disease"/>
            <person name="Wu L."/>
            <person name="Ma J."/>
        </authorList>
    </citation>
    <scope>NUCLEOTIDE SEQUENCE [LARGE SCALE GENOMIC DNA]</scope>
    <source>
        <strain evidence="4">CCUG 54523</strain>
    </source>
</reference>
<organism evidence="3 4">
    <name type="scientific">Microbacterium insulae</name>
    <dbReference type="NCBI Taxonomy" id="483014"/>
    <lineage>
        <taxon>Bacteria</taxon>
        <taxon>Bacillati</taxon>
        <taxon>Actinomycetota</taxon>
        <taxon>Actinomycetes</taxon>
        <taxon>Micrococcales</taxon>
        <taxon>Microbacteriaceae</taxon>
        <taxon>Microbacterium</taxon>
    </lineage>
</organism>
<evidence type="ECO:0000313" key="4">
    <source>
        <dbReference type="Proteomes" id="UP001597055"/>
    </source>
</evidence>
<comment type="caution">
    <text evidence="3">The sequence shown here is derived from an EMBL/GenBank/DDBJ whole genome shotgun (WGS) entry which is preliminary data.</text>
</comment>
<protein>
    <submittedName>
        <fullName evidence="3">Aminotransferase</fullName>
    </submittedName>
</protein>
<dbReference type="SUPFAM" id="SSF56112">
    <property type="entry name" value="Protein kinase-like (PK-like)"/>
    <property type="match status" value="1"/>
</dbReference>
<proteinExistence type="inferred from homology"/>
<dbReference type="NCBIfam" id="NF004800">
    <property type="entry name" value="PRK06149.1"/>
    <property type="match status" value="1"/>
</dbReference>
<dbReference type="InterPro" id="IPR015422">
    <property type="entry name" value="PyrdxlP-dep_Trfase_small"/>
</dbReference>
<dbReference type="Pfam" id="PF00202">
    <property type="entry name" value="Aminotran_3"/>
    <property type="match status" value="1"/>
</dbReference>